<dbReference type="PANTHER" id="PTHR36154">
    <property type="entry name" value="DNA-BINDING TRANSCRIPTIONAL ACTIVATOR ALPA"/>
    <property type="match status" value="1"/>
</dbReference>
<dbReference type="Proteomes" id="UP000489961">
    <property type="component" value="Unassembled WGS sequence"/>
</dbReference>
<evidence type="ECO:0000313" key="1">
    <source>
        <dbReference type="EMBL" id="CAB1220991.1"/>
    </source>
</evidence>
<gene>
    <name evidence="1" type="ORF">SFB21_2689</name>
</gene>
<accession>A0A811GEE0</accession>
<dbReference type="AlphaFoldDB" id="A0A811GEE0"/>
<sequence>MNNIILSEKNRLIRRKEVQAKTGLGASSIYALMKQGKFPHPIHLSIRRVAWIESEVDLWIEERIAKNHDSKIWGTK</sequence>
<dbReference type="PANTHER" id="PTHR36154:SF1">
    <property type="entry name" value="DNA-BINDING TRANSCRIPTIONAL ACTIVATOR ALPA"/>
    <property type="match status" value="1"/>
</dbReference>
<evidence type="ECO:0000313" key="2">
    <source>
        <dbReference type="Proteomes" id="UP000489961"/>
    </source>
</evidence>
<reference evidence="1 2" key="1">
    <citation type="submission" date="2020-02" db="EMBL/GenBank/DDBJ databases">
        <authorList>
            <person name="Chaudhuri R."/>
        </authorList>
    </citation>
    <scope>NUCLEOTIDE SEQUENCE [LARGE SCALE GENOMIC DNA]</scope>
    <source>
        <strain evidence="1">SFB21</strain>
    </source>
</reference>
<dbReference type="RefSeq" id="WP_174560483.1">
    <property type="nucleotide sequence ID" value="NZ_CADDTS010000046.1"/>
</dbReference>
<dbReference type="Pfam" id="PF05930">
    <property type="entry name" value="Phage_AlpA"/>
    <property type="match status" value="1"/>
</dbReference>
<proteinExistence type="predicted"/>
<protein>
    <submittedName>
        <fullName evidence="1">Prophage CP4-57 regulatory protein (AlpA)</fullName>
    </submittedName>
</protein>
<organism evidence="1 2">
    <name type="scientific">Acinetobacter bouvetii</name>
    <dbReference type="NCBI Taxonomy" id="202951"/>
    <lineage>
        <taxon>Bacteria</taxon>
        <taxon>Pseudomonadati</taxon>
        <taxon>Pseudomonadota</taxon>
        <taxon>Gammaproteobacteria</taxon>
        <taxon>Moraxellales</taxon>
        <taxon>Moraxellaceae</taxon>
        <taxon>Acinetobacter</taxon>
    </lineage>
</organism>
<dbReference type="EMBL" id="CADDTS010000046">
    <property type="protein sequence ID" value="CAB1220991.1"/>
    <property type="molecule type" value="Genomic_DNA"/>
</dbReference>
<name>A0A811GEE0_9GAMM</name>
<comment type="caution">
    <text evidence="1">The sequence shown here is derived from an EMBL/GenBank/DDBJ whole genome shotgun (WGS) entry which is preliminary data.</text>
</comment>
<dbReference type="Gene3D" id="1.10.238.160">
    <property type="match status" value="1"/>
</dbReference>
<dbReference type="InterPro" id="IPR010260">
    <property type="entry name" value="AlpA"/>
</dbReference>
<dbReference type="InterPro" id="IPR052931">
    <property type="entry name" value="Prophage_regulatory_activator"/>
</dbReference>